<reference evidence="1 2" key="1">
    <citation type="submission" date="2020-08" db="EMBL/GenBank/DDBJ databases">
        <title>Genomic Encyclopedia of Type Strains, Phase IV (KMG-IV): sequencing the most valuable type-strain genomes for metagenomic binning, comparative biology and taxonomic classification.</title>
        <authorList>
            <person name="Goeker M."/>
        </authorList>
    </citation>
    <scope>NUCLEOTIDE SEQUENCE [LARGE SCALE GENOMIC DNA]</scope>
    <source>
        <strain evidence="1 2">DSM 7050</strain>
    </source>
</reference>
<dbReference type="Proteomes" id="UP000539538">
    <property type="component" value="Unassembled WGS sequence"/>
</dbReference>
<organism evidence="1 2">
    <name type="scientific">Aminobacter niigataensis</name>
    <dbReference type="NCBI Taxonomy" id="83265"/>
    <lineage>
        <taxon>Bacteria</taxon>
        <taxon>Pseudomonadati</taxon>
        <taxon>Pseudomonadota</taxon>
        <taxon>Alphaproteobacteria</taxon>
        <taxon>Hyphomicrobiales</taxon>
        <taxon>Phyllobacteriaceae</taxon>
        <taxon>Aminobacter</taxon>
    </lineage>
</organism>
<name>A0ABR6L9K7_9HYPH</name>
<evidence type="ECO:0000313" key="2">
    <source>
        <dbReference type="Proteomes" id="UP000539538"/>
    </source>
</evidence>
<accession>A0ABR6L9K7</accession>
<keyword evidence="2" id="KW-1185">Reference proteome</keyword>
<gene>
    <name evidence="1" type="ORF">GGQ99_005063</name>
</gene>
<proteinExistence type="predicted"/>
<protein>
    <submittedName>
        <fullName evidence="1">Uncharacterized protein</fullName>
    </submittedName>
</protein>
<dbReference type="EMBL" id="JACHOT010000011">
    <property type="protein sequence ID" value="MBB4653278.1"/>
    <property type="molecule type" value="Genomic_DNA"/>
</dbReference>
<comment type="caution">
    <text evidence="1">The sequence shown here is derived from an EMBL/GenBank/DDBJ whole genome shotgun (WGS) entry which is preliminary data.</text>
</comment>
<evidence type="ECO:0000313" key="1">
    <source>
        <dbReference type="EMBL" id="MBB4653278.1"/>
    </source>
</evidence>
<sequence length="138" mass="15694">MTAYVTIEPGQWAVVFPDEFFNQQKSFSDNVFNLIYRGCGWNWASDQVLVLHHVSRVMPRTFEAGGRWRVYRETVVAAANTREQAEHLRSTLLAIGIDADNEIEREVAKLSKPIERRVRTAALKKLEAALPHIFGVAP</sequence>
<dbReference type="RefSeq" id="WP_183264624.1">
    <property type="nucleotide sequence ID" value="NZ_BAAAVZ010000020.1"/>
</dbReference>